<reference evidence="1 2" key="1">
    <citation type="journal article" date="2016" name="Nat. Commun.">
        <title>Thousands of microbial genomes shed light on interconnected biogeochemical processes in an aquifer system.</title>
        <authorList>
            <person name="Anantharaman K."/>
            <person name="Brown C.T."/>
            <person name="Hug L.A."/>
            <person name="Sharon I."/>
            <person name="Castelle C.J."/>
            <person name="Probst A.J."/>
            <person name="Thomas B.C."/>
            <person name="Singh A."/>
            <person name="Wilkins M.J."/>
            <person name="Karaoz U."/>
            <person name="Brodie E.L."/>
            <person name="Williams K.H."/>
            <person name="Hubbard S.S."/>
            <person name="Banfield J.F."/>
        </authorList>
    </citation>
    <scope>NUCLEOTIDE SEQUENCE [LARGE SCALE GENOMIC DNA]</scope>
</reference>
<dbReference type="AlphaFoldDB" id="A0A1G2KST1"/>
<comment type="caution">
    <text evidence="1">The sequence shown here is derived from an EMBL/GenBank/DDBJ whole genome shotgun (WGS) entry which is preliminary data.</text>
</comment>
<name>A0A1G2KST1_9BACT</name>
<gene>
    <name evidence="1" type="ORF">A3C12_02260</name>
</gene>
<organism evidence="1 2">
    <name type="scientific">Candidatus Sungbacteria bacterium RIFCSPHIGHO2_02_FULL_49_20</name>
    <dbReference type="NCBI Taxonomy" id="1802272"/>
    <lineage>
        <taxon>Bacteria</taxon>
        <taxon>Candidatus Sungiibacteriota</taxon>
    </lineage>
</organism>
<accession>A0A1G2KST1</accession>
<dbReference type="Proteomes" id="UP000178710">
    <property type="component" value="Unassembled WGS sequence"/>
</dbReference>
<evidence type="ECO:0000313" key="1">
    <source>
        <dbReference type="EMBL" id="OHA02314.1"/>
    </source>
</evidence>
<protein>
    <submittedName>
        <fullName evidence="1">Uncharacterized protein</fullName>
    </submittedName>
</protein>
<proteinExistence type="predicted"/>
<evidence type="ECO:0000313" key="2">
    <source>
        <dbReference type="Proteomes" id="UP000178710"/>
    </source>
</evidence>
<dbReference type="EMBL" id="MHQK01000004">
    <property type="protein sequence ID" value="OHA02314.1"/>
    <property type="molecule type" value="Genomic_DNA"/>
</dbReference>
<sequence length="174" mass="19632">MEKYTMEYAHAVVPVRVAVEGDTLEKRFRILREGEPDTPVMLQAVSAWSGIDNRFTSWAHPESRPDPQHCGPVTGWVVDGWSYSNNWGVTLVTSEEPPFGEEWQVVGYHSDRLIHRDAPRCVPAADGECRAAEGETWIPSRCCGNCWGYLDPLYDKNPKLYVCRPKKLPALASI</sequence>